<dbReference type="PANTHER" id="PTHR42924:SF3">
    <property type="entry name" value="POLYMERASE_HISTIDINOL PHOSPHATASE N-TERMINAL DOMAIN-CONTAINING PROTEIN"/>
    <property type="match status" value="1"/>
</dbReference>
<accession>A0A2U8E2I2</accession>
<dbReference type="GO" id="GO:0035312">
    <property type="term" value="F:5'-3' DNA exonuclease activity"/>
    <property type="evidence" value="ECO:0007669"/>
    <property type="project" value="TreeGrafter"/>
</dbReference>
<feature type="compositionally biased region" description="Polar residues" evidence="1">
    <location>
        <begin position="96"/>
        <end position="106"/>
    </location>
</feature>
<dbReference type="GO" id="GO:0004534">
    <property type="term" value="F:5'-3' RNA exonuclease activity"/>
    <property type="evidence" value="ECO:0007669"/>
    <property type="project" value="TreeGrafter"/>
</dbReference>
<feature type="domain" description="Polymerase/histidinol phosphatase N-terminal" evidence="2">
    <location>
        <begin position="164"/>
        <end position="240"/>
    </location>
</feature>
<evidence type="ECO:0000259" key="2">
    <source>
        <dbReference type="SMART" id="SM00481"/>
    </source>
</evidence>
<dbReference type="InterPro" id="IPR052018">
    <property type="entry name" value="PHP_domain"/>
</dbReference>
<evidence type="ECO:0000256" key="1">
    <source>
        <dbReference type="SAM" id="MobiDB-lite"/>
    </source>
</evidence>
<protein>
    <recommendedName>
        <fullName evidence="2">Polymerase/histidinol phosphatase N-terminal domain-containing protein</fullName>
    </recommendedName>
</protein>
<dbReference type="SMART" id="SM00481">
    <property type="entry name" value="POLIIIAc"/>
    <property type="match status" value="1"/>
</dbReference>
<dbReference type="Gene3D" id="3.20.20.140">
    <property type="entry name" value="Metal-dependent hydrolases"/>
    <property type="match status" value="1"/>
</dbReference>
<dbReference type="InterPro" id="IPR016195">
    <property type="entry name" value="Pol/histidinol_Pase-like"/>
</dbReference>
<dbReference type="InterPro" id="IPR003141">
    <property type="entry name" value="Pol/His_phosphatase_N"/>
</dbReference>
<proteinExistence type="predicted"/>
<dbReference type="Proteomes" id="UP000244896">
    <property type="component" value="Chromosome"/>
</dbReference>
<dbReference type="AlphaFoldDB" id="A0A2U8E2I2"/>
<dbReference type="KEGG" id="elut:CKA38_07345"/>
<dbReference type="OrthoDB" id="9775255at2"/>
<sequence>MVSRQHRHCRRGLRHLRNHQRRCEHARRLLRRDIDNQHGRNRDLRRIHGDSCRAPHRHAGHRQQLRRRWRRRRTLAIPSLLPTDSSGRAKPPAEPQTITHPTSAEQPISNSHQLITMKKQHHHHIRNCSLFAMLFALALCTLHAQHDPFRVEIPDIPGYKTLRCDLHMHTVFSDGQVWPAVRASEASREGLAAIAMTDHQERRRNVYDEKVSRNYSFEIASKAAPKNLVVIPGTEVTYGMPPGHFNAIFIKDADAMSTTDWRKALEEAKKQGAFITWNHPRWENQQAHITRWLPEHEEIFQNGWMQGIEVANGSLYSPHAFQWALDKKLTMIGASDVHAPIQNGYDFQKGEHRTTTIVFAKEATAASIREALDNRRTAVYFREFIYGEEQWLRPLVEACLSVKVAHNVGSNTQTPRFVVTIKNNSGLTFKLLKVVPGEKPAFYRDYLVKPHSSRGIGVGFPDEIGSDEVVFQVSNFLTSPETPLTFTVKLPKTPKDKRVKSKAKAK</sequence>
<gene>
    <name evidence="3" type="ORF">CKA38_07345</name>
</gene>
<evidence type="ECO:0000313" key="4">
    <source>
        <dbReference type="Proteomes" id="UP000244896"/>
    </source>
</evidence>
<dbReference type="Pfam" id="PF16392">
    <property type="entry name" value="DUF5001"/>
    <property type="match status" value="1"/>
</dbReference>
<organism evidence="3 4">
    <name type="scientific">Ereboglobus luteus</name>
    <dbReference type="NCBI Taxonomy" id="1796921"/>
    <lineage>
        <taxon>Bacteria</taxon>
        <taxon>Pseudomonadati</taxon>
        <taxon>Verrucomicrobiota</taxon>
        <taxon>Opitutia</taxon>
        <taxon>Opitutales</taxon>
        <taxon>Opitutaceae</taxon>
        <taxon>Ereboglobus</taxon>
    </lineage>
</organism>
<keyword evidence="4" id="KW-1185">Reference proteome</keyword>
<reference evidence="3 4" key="1">
    <citation type="journal article" date="2018" name="Syst. Appl. Microbiol.">
        <title>Ereboglobus luteus gen. nov. sp. nov. from cockroach guts, and new insights into the oxygen relationship of the genera Opitutus and Didymococcus (Verrucomicrobia: Opitutaceae).</title>
        <authorList>
            <person name="Tegtmeier D."/>
            <person name="Belitz A."/>
            <person name="Radek R."/>
            <person name="Heimerl T."/>
            <person name="Brune A."/>
        </authorList>
    </citation>
    <scope>NUCLEOTIDE SEQUENCE [LARGE SCALE GENOMIC DNA]</scope>
    <source>
        <strain evidence="3 4">Ho45</strain>
    </source>
</reference>
<name>A0A2U8E2I2_9BACT</name>
<dbReference type="InterPro" id="IPR032165">
    <property type="entry name" value="DUF5001"/>
</dbReference>
<dbReference type="EMBL" id="CP023004">
    <property type="protein sequence ID" value="AWI09077.1"/>
    <property type="molecule type" value="Genomic_DNA"/>
</dbReference>
<feature type="region of interest" description="Disordered" evidence="1">
    <location>
        <begin position="76"/>
        <end position="106"/>
    </location>
</feature>
<dbReference type="Gene3D" id="2.60.40.3090">
    <property type="match status" value="1"/>
</dbReference>
<dbReference type="PANTHER" id="PTHR42924">
    <property type="entry name" value="EXONUCLEASE"/>
    <property type="match status" value="1"/>
</dbReference>
<evidence type="ECO:0000313" key="3">
    <source>
        <dbReference type="EMBL" id="AWI09077.1"/>
    </source>
</evidence>
<dbReference type="SUPFAM" id="SSF89550">
    <property type="entry name" value="PHP domain-like"/>
    <property type="match status" value="1"/>
</dbReference>